<proteinExistence type="inferred from homology"/>
<keyword evidence="4 5" id="KW-0720">Serine protease</keyword>
<dbReference type="InterPro" id="IPR051048">
    <property type="entry name" value="Peptidase_S8/S53_subtilisin"/>
</dbReference>
<dbReference type="Pfam" id="PF00082">
    <property type="entry name" value="Peptidase_S8"/>
    <property type="match status" value="1"/>
</dbReference>
<dbReference type="Gene3D" id="2.120.10.80">
    <property type="entry name" value="Kelch-type beta propeller"/>
    <property type="match status" value="2"/>
</dbReference>
<evidence type="ECO:0000313" key="9">
    <source>
        <dbReference type="EMBL" id="TDE10893.1"/>
    </source>
</evidence>
<gene>
    <name evidence="9" type="ORF">E1269_10425</name>
</gene>
<evidence type="ECO:0000256" key="7">
    <source>
        <dbReference type="SAM" id="SignalP"/>
    </source>
</evidence>
<keyword evidence="3 5" id="KW-0378">Hydrolase</keyword>
<keyword evidence="2 5" id="KW-0645">Protease</keyword>
<feature type="region of interest" description="Disordered" evidence="6">
    <location>
        <begin position="382"/>
        <end position="408"/>
    </location>
</feature>
<dbReference type="Proteomes" id="UP000294739">
    <property type="component" value="Unassembled WGS sequence"/>
</dbReference>
<dbReference type="Pfam" id="PF24681">
    <property type="entry name" value="Kelch_KLHDC2_KLHL20_DRC7"/>
    <property type="match status" value="1"/>
</dbReference>
<organism evidence="9 10">
    <name type="scientific">Jiangella asiatica</name>
    <dbReference type="NCBI Taxonomy" id="2530372"/>
    <lineage>
        <taxon>Bacteria</taxon>
        <taxon>Bacillati</taxon>
        <taxon>Actinomycetota</taxon>
        <taxon>Actinomycetes</taxon>
        <taxon>Jiangellales</taxon>
        <taxon>Jiangellaceae</taxon>
        <taxon>Jiangella</taxon>
    </lineage>
</organism>
<dbReference type="Gene3D" id="2.60.40.1120">
    <property type="entry name" value="Carboxypeptidase-like, regulatory domain"/>
    <property type="match status" value="3"/>
</dbReference>
<dbReference type="InterPro" id="IPR006652">
    <property type="entry name" value="Kelch_1"/>
</dbReference>
<keyword evidence="7" id="KW-0732">Signal</keyword>
<dbReference type="PRINTS" id="PR00723">
    <property type="entry name" value="SUBTILISIN"/>
</dbReference>
<protein>
    <submittedName>
        <fullName evidence="9">Peptidase S8</fullName>
    </submittedName>
</protein>
<sequence length="1465" mass="151495">MRHTPRRPAAAAVPALLAAVLLAGTAQAVPPQAGHPDPATPSAAPEAKIDATLADELDDLEDGDGADFLVTFDDEADLTAAAAIEDWDERGAAVLDALTTTAERSQRAVRQQLDRAGVDYHAFHVTNAIYVFEGSEELAGQLAGRTEVVELTPAGEYALPEPRHEAMTLSVQDAVEWGIEDIRADDAWVDFGTRGENIVIGSVDTGVQFDHPALVDQYRGNNGDGTFDHDYSWYDPTQLCAGSVPQPCDNDGHGTHVTGTMTGTGEGAQIGVAPGARWIAAKGCEGDGCSGYALLAAGEWMLAPTDQNGLNPRPDLRPHVVNNSWGGTTTERWYDDLIEAWIAAGIFPAFANGNAGPWCGSANNPGDAAVTYSAGMHDANGVIDAQSSRGPGAEGETKPDISAPGVAVRSSVPGDSYASWSGTSMATPHLSGAVALLWSAAPAVAGDIEATRALLDEKAIDVDDTTCGGTATDNNVYGEGYLDIYAAIEAAPRGDTGVLRGTVTDAATGEPLAGATVTVAGPSDRRLTTAPDGTWSVQTPVGEFDVTASVFGYADAGGTATVRTDETTTLGLALEPRETALLTGTVTEGSDHGWPLYATITVDGVPDGTYYTDPVDGSYEIELPAGDAYEVTVAAEYPGHVAETTQVELTGDTTHDVALTADQYACTAPGYAQRDRDTVYTETFDPNAAPPGWSVVDHVGNGQVWQFPHGDDRNRTGGEGNYASVFSVWYPQDGRQDTDLVSPVIDLTGVDTPALWLKTNYSSAASVGIDLSVDGGTTWETVWEYSGLVGITDELQVPIPAAAGRPDARLRFTFDSAFSGRWQVDDVVVGQRNCDTVDGGIVLGHVHDANTAAPIVGATVTGDLAPPAELTAVATPDDAGLDDGFFWSFAAAGERQLTGSRARYADEMATVAVTADSVTPVRLDLPAGLVTLDDGGGVDATAELGSSTTATITVANEGSAPATVDLTERPGTAAPVAQGAGAPTQRISGNFSTGPDLEPGVATGTAQQATPPAGEPIAPWALLTSYPSAVYDSAVGYHDGRLYSFGGSNGGGATAQSYVYSDAAGEWEPLAAMPRPRQRPYGGFVGGRFYAAGGWSTTGAQRVDVDVYDPNTDTWSTGPTMPQAMTSAGSAVHDGKLYVVGGCPGGECGDQTVLRLDPAAGRWEQVADYPEEAALLSCGGIGDKLYCAGGVRGLEANDLSSAYAYDPATDTWERVADLPMPLWGSAATAADGRLLISGGVTEGDRVITNEGFAYDPATDTWSSIPNAPLPLYRAGSACGLHTVGGNAGSALTAATALLPGWANCGSTDAVGWLSTDPATVTLQPGETAEVTVTLDASAVEQPGELTAALVARDDTPYDAAGVPVHLTIAPPDTWGQLGGTVSGQACDGTVAPLPGAVVQLETATGPRTLLTDREGEYGTWFDRSANPIELIVVKSGWQPITATTRVRPGKPAIKDITLRQSGCGR</sequence>
<dbReference type="PANTHER" id="PTHR43399">
    <property type="entry name" value="SUBTILISIN-RELATED"/>
    <property type="match status" value="1"/>
</dbReference>
<dbReference type="Pfam" id="PF01344">
    <property type="entry name" value="Kelch_1"/>
    <property type="match status" value="1"/>
</dbReference>
<evidence type="ECO:0000256" key="4">
    <source>
        <dbReference type="ARBA" id="ARBA00022825"/>
    </source>
</evidence>
<evidence type="ECO:0000256" key="2">
    <source>
        <dbReference type="ARBA" id="ARBA00022670"/>
    </source>
</evidence>
<keyword evidence="10" id="KW-1185">Reference proteome</keyword>
<dbReference type="InterPro" id="IPR015500">
    <property type="entry name" value="Peptidase_S8_subtilisin-rel"/>
</dbReference>
<dbReference type="InterPro" id="IPR008969">
    <property type="entry name" value="CarboxyPept-like_regulatory"/>
</dbReference>
<dbReference type="PROSITE" id="PS51892">
    <property type="entry name" value="SUBTILASE"/>
    <property type="match status" value="1"/>
</dbReference>
<name>A0A4R5DJX0_9ACTN</name>
<feature type="domain" description="Peptidase S8/S53" evidence="8">
    <location>
        <begin position="195"/>
        <end position="480"/>
    </location>
</feature>
<feature type="active site" description="Charge relay system" evidence="5">
    <location>
        <position position="424"/>
    </location>
</feature>
<dbReference type="SUPFAM" id="SSF49464">
    <property type="entry name" value="Carboxypeptidase regulatory domain-like"/>
    <property type="match status" value="3"/>
</dbReference>
<feature type="chain" id="PRO_5020277588" evidence="7">
    <location>
        <begin position="29"/>
        <end position="1465"/>
    </location>
</feature>
<dbReference type="PROSITE" id="PS00137">
    <property type="entry name" value="SUBTILASE_HIS"/>
    <property type="match status" value="1"/>
</dbReference>
<dbReference type="Pfam" id="PF13620">
    <property type="entry name" value="CarboxypepD_reg"/>
    <property type="match status" value="1"/>
</dbReference>
<dbReference type="InterPro" id="IPR015915">
    <property type="entry name" value="Kelch-typ_b-propeller"/>
</dbReference>
<dbReference type="GO" id="GO:0006508">
    <property type="term" value="P:proteolysis"/>
    <property type="evidence" value="ECO:0007669"/>
    <property type="project" value="UniProtKB-KW"/>
</dbReference>
<dbReference type="InterPro" id="IPR036852">
    <property type="entry name" value="Peptidase_S8/S53_dom_sf"/>
</dbReference>
<dbReference type="SMART" id="SM00612">
    <property type="entry name" value="Kelch"/>
    <property type="match status" value="5"/>
</dbReference>
<dbReference type="EMBL" id="SMKZ01000012">
    <property type="protein sequence ID" value="TDE10893.1"/>
    <property type="molecule type" value="Genomic_DNA"/>
</dbReference>
<dbReference type="Gene3D" id="3.40.50.200">
    <property type="entry name" value="Peptidase S8/S53 domain"/>
    <property type="match status" value="1"/>
</dbReference>
<dbReference type="InterPro" id="IPR000209">
    <property type="entry name" value="Peptidase_S8/S53_dom"/>
</dbReference>
<evidence type="ECO:0000256" key="6">
    <source>
        <dbReference type="SAM" id="MobiDB-lite"/>
    </source>
</evidence>
<dbReference type="SUPFAM" id="SSF50965">
    <property type="entry name" value="Galactose oxidase, central domain"/>
    <property type="match status" value="1"/>
</dbReference>
<dbReference type="SUPFAM" id="SSF52743">
    <property type="entry name" value="Subtilisin-like"/>
    <property type="match status" value="1"/>
</dbReference>
<evidence type="ECO:0000256" key="3">
    <source>
        <dbReference type="ARBA" id="ARBA00022801"/>
    </source>
</evidence>
<comment type="caution">
    <text evidence="9">The sequence shown here is derived from an EMBL/GenBank/DDBJ whole genome shotgun (WGS) entry which is preliminary data.</text>
</comment>
<reference evidence="9 10" key="1">
    <citation type="submission" date="2019-03" db="EMBL/GenBank/DDBJ databases">
        <title>Draft genome sequences of novel Actinobacteria.</title>
        <authorList>
            <person name="Sahin N."/>
            <person name="Ay H."/>
            <person name="Saygin H."/>
        </authorList>
    </citation>
    <scope>NUCLEOTIDE SEQUENCE [LARGE SCALE GENOMIC DNA]</scope>
    <source>
        <strain evidence="9 10">5K138</strain>
    </source>
</reference>
<comment type="similarity">
    <text evidence="1 5">Belongs to the peptidase S8 family.</text>
</comment>
<dbReference type="PANTHER" id="PTHR43399:SF4">
    <property type="entry name" value="CELL WALL-ASSOCIATED PROTEASE"/>
    <property type="match status" value="1"/>
</dbReference>
<dbReference type="InterPro" id="IPR022398">
    <property type="entry name" value="Peptidase_S8_His-AS"/>
</dbReference>
<dbReference type="GO" id="GO:0004252">
    <property type="term" value="F:serine-type endopeptidase activity"/>
    <property type="evidence" value="ECO:0007669"/>
    <property type="project" value="UniProtKB-UniRule"/>
</dbReference>
<evidence type="ECO:0000313" key="10">
    <source>
        <dbReference type="Proteomes" id="UP000294739"/>
    </source>
</evidence>
<accession>A0A4R5DJX0</accession>
<evidence type="ECO:0000256" key="1">
    <source>
        <dbReference type="ARBA" id="ARBA00011073"/>
    </source>
</evidence>
<feature type="signal peptide" evidence="7">
    <location>
        <begin position="1"/>
        <end position="28"/>
    </location>
</feature>
<dbReference type="Gene3D" id="2.60.120.200">
    <property type="match status" value="1"/>
</dbReference>
<evidence type="ECO:0000259" key="8">
    <source>
        <dbReference type="Pfam" id="PF00082"/>
    </source>
</evidence>
<feature type="active site" description="Charge relay system" evidence="5">
    <location>
        <position position="253"/>
    </location>
</feature>
<dbReference type="RefSeq" id="WP_131894095.1">
    <property type="nucleotide sequence ID" value="NZ_SMKZ01000012.1"/>
</dbReference>
<dbReference type="OrthoDB" id="9813435at2"/>
<feature type="active site" description="Charge relay system" evidence="5">
    <location>
        <position position="204"/>
    </location>
</feature>
<evidence type="ECO:0000256" key="5">
    <source>
        <dbReference type="PROSITE-ProRule" id="PRU01240"/>
    </source>
</evidence>
<dbReference type="InterPro" id="IPR011043">
    <property type="entry name" value="Gal_Oxase/kelch_b-propeller"/>
</dbReference>
<dbReference type="InParanoid" id="A0A4R5DJX0"/>